<keyword evidence="2" id="KW-1185">Reference proteome</keyword>
<evidence type="ECO:0000313" key="2">
    <source>
        <dbReference type="Proteomes" id="UP001302812"/>
    </source>
</evidence>
<organism evidence="1 2">
    <name type="scientific">Canariomyces notabilis</name>
    <dbReference type="NCBI Taxonomy" id="2074819"/>
    <lineage>
        <taxon>Eukaryota</taxon>
        <taxon>Fungi</taxon>
        <taxon>Dikarya</taxon>
        <taxon>Ascomycota</taxon>
        <taxon>Pezizomycotina</taxon>
        <taxon>Sordariomycetes</taxon>
        <taxon>Sordariomycetidae</taxon>
        <taxon>Sordariales</taxon>
        <taxon>Chaetomiaceae</taxon>
        <taxon>Canariomyces</taxon>
    </lineage>
</organism>
<dbReference type="Proteomes" id="UP001302812">
    <property type="component" value="Unassembled WGS sequence"/>
</dbReference>
<reference evidence="1" key="2">
    <citation type="submission" date="2023-05" db="EMBL/GenBank/DDBJ databases">
        <authorList>
            <consortium name="Lawrence Berkeley National Laboratory"/>
            <person name="Steindorff A."/>
            <person name="Hensen N."/>
            <person name="Bonometti L."/>
            <person name="Westerberg I."/>
            <person name="Brannstrom I.O."/>
            <person name="Guillou S."/>
            <person name="Cros-Aarteil S."/>
            <person name="Calhoun S."/>
            <person name="Haridas S."/>
            <person name="Kuo A."/>
            <person name="Mondo S."/>
            <person name="Pangilinan J."/>
            <person name="Riley R."/>
            <person name="Labutti K."/>
            <person name="Andreopoulos B."/>
            <person name="Lipzen A."/>
            <person name="Chen C."/>
            <person name="Yanf M."/>
            <person name="Daum C."/>
            <person name="Ng V."/>
            <person name="Clum A."/>
            <person name="Ohm R."/>
            <person name="Martin F."/>
            <person name="Silar P."/>
            <person name="Natvig D."/>
            <person name="Lalanne C."/>
            <person name="Gautier V."/>
            <person name="Ament-Velasquez S.L."/>
            <person name="Kruys A."/>
            <person name="Hutchinson M.I."/>
            <person name="Powell A.J."/>
            <person name="Barry K."/>
            <person name="Miller A.N."/>
            <person name="Grigoriev I.V."/>
            <person name="Debuchy R."/>
            <person name="Gladieux P."/>
            <person name="Thoren M.H."/>
            <person name="Johannesson H."/>
        </authorList>
    </citation>
    <scope>NUCLEOTIDE SEQUENCE</scope>
    <source>
        <strain evidence="1">CBS 508.74</strain>
    </source>
</reference>
<sequence>MLSHRMMRHAYNFYTRGRIIVFCCPRHLGLGPISQEYLDSSRDVPAGAECLRNIGMAVVLRNPLSYGLRRFPLGLLAKTDKGALAGAGGGITSAASASHGIQRPWIGRSITGYRGDLNSRAQVRGRPAPSVVLSPQLLRLSSSGLWGGVLGHAEPAPATLGDSMLTLLPLLQLSYRQRPRRTCDIAVFREG</sequence>
<dbReference type="EMBL" id="MU853333">
    <property type="protein sequence ID" value="KAK4116264.1"/>
    <property type="molecule type" value="Genomic_DNA"/>
</dbReference>
<protein>
    <submittedName>
        <fullName evidence="1">Uncharacterized protein</fullName>
    </submittedName>
</protein>
<evidence type="ECO:0000313" key="1">
    <source>
        <dbReference type="EMBL" id="KAK4116264.1"/>
    </source>
</evidence>
<reference evidence="1" key="1">
    <citation type="journal article" date="2023" name="Mol. Phylogenet. Evol.">
        <title>Genome-scale phylogeny and comparative genomics of the fungal order Sordariales.</title>
        <authorList>
            <person name="Hensen N."/>
            <person name="Bonometti L."/>
            <person name="Westerberg I."/>
            <person name="Brannstrom I.O."/>
            <person name="Guillou S."/>
            <person name="Cros-Aarteil S."/>
            <person name="Calhoun S."/>
            <person name="Haridas S."/>
            <person name="Kuo A."/>
            <person name="Mondo S."/>
            <person name="Pangilinan J."/>
            <person name="Riley R."/>
            <person name="LaButti K."/>
            <person name="Andreopoulos B."/>
            <person name="Lipzen A."/>
            <person name="Chen C."/>
            <person name="Yan M."/>
            <person name="Daum C."/>
            <person name="Ng V."/>
            <person name="Clum A."/>
            <person name="Steindorff A."/>
            <person name="Ohm R.A."/>
            <person name="Martin F."/>
            <person name="Silar P."/>
            <person name="Natvig D.O."/>
            <person name="Lalanne C."/>
            <person name="Gautier V."/>
            <person name="Ament-Velasquez S.L."/>
            <person name="Kruys A."/>
            <person name="Hutchinson M.I."/>
            <person name="Powell A.J."/>
            <person name="Barry K."/>
            <person name="Miller A.N."/>
            <person name="Grigoriev I.V."/>
            <person name="Debuchy R."/>
            <person name="Gladieux P."/>
            <person name="Hiltunen Thoren M."/>
            <person name="Johannesson H."/>
        </authorList>
    </citation>
    <scope>NUCLEOTIDE SEQUENCE</scope>
    <source>
        <strain evidence="1">CBS 508.74</strain>
    </source>
</reference>
<comment type="caution">
    <text evidence="1">The sequence shown here is derived from an EMBL/GenBank/DDBJ whole genome shotgun (WGS) entry which is preliminary data.</text>
</comment>
<proteinExistence type="predicted"/>
<dbReference type="AlphaFoldDB" id="A0AAN6TKN9"/>
<accession>A0AAN6TKN9</accession>
<gene>
    <name evidence="1" type="ORF">N656DRAFT_234048</name>
</gene>
<dbReference type="GeneID" id="89933093"/>
<name>A0AAN6TKN9_9PEZI</name>
<dbReference type="RefSeq" id="XP_064673834.1">
    <property type="nucleotide sequence ID" value="XM_064808970.1"/>
</dbReference>